<dbReference type="Gene3D" id="3.90.1310.10">
    <property type="entry name" value="Penicillin-binding protein 2a (Domain 2)"/>
    <property type="match status" value="1"/>
</dbReference>
<dbReference type="EC" id="3.4.16.4" evidence="4"/>
<feature type="domain" description="Penicillin-binding protein transpeptidase" evidence="8">
    <location>
        <begin position="257"/>
        <end position="566"/>
    </location>
</feature>
<keyword evidence="7" id="KW-1133">Transmembrane helix</keyword>
<dbReference type="GO" id="GO:0008658">
    <property type="term" value="F:penicillin binding"/>
    <property type="evidence" value="ECO:0007669"/>
    <property type="project" value="InterPro"/>
</dbReference>
<evidence type="ECO:0000256" key="5">
    <source>
        <dbReference type="ARBA" id="ARBA00023136"/>
    </source>
</evidence>
<dbReference type="InterPro" id="IPR050515">
    <property type="entry name" value="Beta-lactam/transpept"/>
</dbReference>
<dbReference type="RefSeq" id="WP_034638713.1">
    <property type="nucleotide sequence ID" value="NZ_CBCSJC010000005.1"/>
</dbReference>
<feature type="transmembrane region" description="Helical" evidence="7">
    <location>
        <begin position="7"/>
        <end position="26"/>
    </location>
</feature>
<gene>
    <name evidence="10" type="ORF">BAMA_21780</name>
</gene>
<evidence type="ECO:0000256" key="1">
    <source>
        <dbReference type="ARBA" id="ARBA00004370"/>
    </source>
</evidence>
<dbReference type="InterPro" id="IPR036138">
    <property type="entry name" value="PBP_dimer_sf"/>
</dbReference>
<keyword evidence="7" id="KW-0812">Transmembrane</keyword>
<dbReference type="GO" id="GO:0005886">
    <property type="term" value="C:plasma membrane"/>
    <property type="evidence" value="ECO:0007669"/>
    <property type="project" value="TreeGrafter"/>
</dbReference>
<dbReference type="InterPro" id="IPR012338">
    <property type="entry name" value="Beta-lactam/transpept-like"/>
</dbReference>
<evidence type="ECO:0000256" key="6">
    <source>
        <dbReference type="ARBA" id="ARBA00034000"/>
    </source>
</evidence>
<accession>A0A073JYW1</accession>
<dbReference type="eggNOG" id="COG0768">
    <property type="taxonomic scope" value="Bacteria"/>
</dbReference>
<dbReference type="AlphaFoldDB" id="A0A073JYW1"/>
<dbReference type="InterPro" id="IPR001460">
    <property type="entry name" value="PCN-bd_Tpept"/>
</dbReference>
<dbReference type="SUPFAM" id="SSF56519">
    <property type="entry name" value="Penicillin binding protein dimerisation domain"/>
    <property type="match status" value="1"/>
</dbReference>
<evidence type="ECO:0000256" key="2">
    <source>
        <dbReference type="ARBA" id="ARBA00004752"/>
    </source>
</evidence>
<keyword evidence="5 7" id="KW-0472">Membrane</keyword>
<comment type="caution">
    <text evidence="10">The sequence shown here is derived from an EMBL/GenBank/DDBJ whole genome shotgun (WGS) entry which is preliminary data.</text>
</comment>
<dbReference type="Proteomes" id="UP000027822">
    <property type="component" value="Unassembled WGS sequence"/>
</dbReference>
<dbReference type="Pfam" id="PF00905">
    <property type="entry name" value="Transpeptidase"/>
    <property type="match status" value="1"/>
</dbReference>
<evidence type="ECO:0000259" key="9">
    <source>
        <dbReference type="Pfam" id="PF03717"/>
    </source>
</evidence>
<evidence type="ECO:0000256" key="4">
    <source>
        <dbReference type="ARBA" id="ARBA00012448"/>
    </source>
</evidence>
<sequence>MEMKRRIEIILVIGIICMTILFIRLMQIQIVATESFGNRKINLIARSIMQRTQTVVIDDGRGRFVDRNGELLNDEYVSALIVFPFLQITEENEEQIARIIGKQIKLNRVDEPTIIKFHKKPLQLTKDEMDQINNLRIPGLIAASIKRTRDTPLAAHLIGITGENEQQVIKKYGEKIPSMTKIGVSGLQRVFDEFLITDGEEKMMYHVDQRGEPLFGNEVKYTSIGNPFYPISVVTTIDKGLQQAAENIVDRYPLAKGGLVLLDIKTNEILAMVSKPSLQTKNKWGYQKSATNEMLTSHFPGSVFKTVIAAAALDSNVNLLSRKFDCNRDPYGESMAQQPMGTLSFHESFARSCNRAFAELTEELIEEDENVVETYAKALGVMGTVGWQGSFFHNPSFRQLAEEKATVIWNNKGDKFSHKATDQTAIGQKNVRLSPLAIANMMATIARDGEKREVKAVKEILYKNGMPLYRFEEHELKGERVGRAAIRELQQLLREVVTSKKGTGAVYNKLPLTVAGKSGTAQTGKGNRVNRWFAGYFPYETPRYVLVVTELETDGEWNLVTPIFTDVVTEITKWEVGKE</sequence>
<reference evidence="10 11" key="1">
    <citation type="submission" date="2014-06" db="EMBL/GenBank/DDBJ databases">
        <title>Draft genome sequence of Bacillus manliponensis JCM 15802 (MCCC 1A00708).</title>
        <authorList>
            <person name="Lai Q."/>
            <person name="Liu Y."/>
            <person name="Shao Z."/>
        </authorList>
    </citation>
    <scope>NUCLEOTIDE SEQUENCE [LARGE SCALE GENOMIC DNA]</scope>
    <source>
        <strain evidence="10 11">JCM 15802</strain>
    </source>
</reference>
<evidence type="ECO:0000256" key="3">
    <source>
        <dbReference type="ARBA" id="ARBA00007171"/>
    </source>
</evidence>
<dbReference type="GO" id="GO:0009252">
    <property type="term" value="P:peptidoglycan biosynthetic process"/>
    <property type="evidence" value="ECO:0007669"/>
    <property type="project" value="UniProtKB-UniPathway"/>
</dbReference>
<comment type="subcellular location">
    <subcellularLocation>
        <location evidence="1">Membrane</location>
    </subcellularLocation>
</comment>
<dbReference type="EMBL" id="JOTN01000007">
    <property type="protein sequence ID" value="KEK19426.1"/>
    <property type="molecule type" value="Genomic_DNA"/>
</dbReference>
<dbReference type="STRING" id="574376.BAMA_21780"/>
<organism evidence="10 11">
    <name type="scientific">Bacillus manliponensis</name>
    <dbReference type="NCBI Taxonomy" id="574376"/>
    <lineage>
        <taxon>Bacteria</taxon>
        <taxon>Bacillati</taxon>
        <taxon>Bacillota</taxon>
        <taxon>Bacilli</taxon>
        <taxon>Bacillales</taxon>
        <taxon>Bacillaceae</taxon>
        <taxon>Bacillus</taxon>
        <taxon>Bacillus cereus group</taxon>
    </lineage>
</organism>
<dbReference type="PANTHER" id="PTHR30627">
    <property type="entry name" value="PEPTIDOGLYCAN D,D-TRANSPEPTIDASE"/>
    <property type="match status" value="1"/>
</dbReference>
<dbReference type="GO" id="GO:0071972">
    <property type="term" value="F:peptidoglycan L,D-transpeptidase activity"/>
    <property type="evidence" value="ECO:0007669"/>
    <property type="project" value="TreeGrafter"/>
</dbReference>
<dbReference type="Pfam" id="PF03717">
    <property type="entry name" value="PBP_dimer"/>
    <property type="match status" value="1"/>
</dbReference>
<dbReference type="OrthoDB" id="2985542at2"/>
<evidence type="ECO:0000256" key="7">
    <source>
        <dbReference type="SAM" id="Phobius"/>
    </source>
</evidence>
<evidence type="ECO:0000259" key="8">
    <source>
        <dbReference type="Pfam" id="PF00905"/>
    </source>
</evidence>
<comment type="catalytic activity">
    <reaction evidence="6">
        <text>Preferential cleavage: (Ac)2-L-Lys-D-Ala-|-D-Ala. Also transpeptidation of peptidyl-alanyl moieties that are N-acyl substituents of D-alanine.</text>
        <dbReference type="EC" id="3.4.16.4"/>
    </reaction>
</comment>
<dbReference type="GO" id="GO:0071555">
    <property type="term" value="P:cell wall organization"/>
    <property type="evidence" value="ECO:0007669"/>
    <property type="project" value="TreeGrafter"/>
</dbReference>
<proteinExistence type="inferred from homology"/>
<dbReference type="InterPro" id="IPR005311">
    <property type="entry name" value="PBP_dimer"/>
</dbReference>
<evidence type="ECO:0000313" key="11">
    <source>
        <dbReference type="Proteomes" id="UP000027822"/>
    </source>
</evidence>
<dbReference type="Gene3D" id="3.40.710.10">
    <property type="entry name" value="DD-peptidase/beta-lactamase superfamily"/>
    <property type="match status" value="1"/>
</dbReference>
<comment type="similarity">
    <text evidence="3">Belongs to the transpeptidase family.</text>
</comment>
<keyword evidence="11" id="KW-1185">Reference proteome</keyword>
<comment type="pathway">
    <text evidence="2">Cell wall biogenesis; peptidoglycan biosynthesis.</text>
</comment>
<dbReference type="PANTHER" id="PTHR30627:SF24">
    <property type="entry name" value="PENICILLIN-BINDING PROTEIN 4B"/>
    <property type="match status" value="1"/>
</dbReference>
<dbReference type="SUPFAM" id="SSF56601">
    <property type="entry name" value="beta-lactamase/transpeptidase-like"/>
    <property type="match status" value="1"/>
</dbReference>
<protein>
    <recommendedName>
        <fullName evidence="4">serine-type D-Ala-D-Ala carboxypeptidase</fullName>
        <ecNumber evidence="4">3.4.16.4</ecNumber>
    </recommendedName>
</protein>
<dbReference type="UniPathway" id="UPA00219"/>
<feature type="domain" description="Penicillin-binding protein dimerisation" evidence="9">
    <location>
        <begin position="61"/>
        <end position="213"/>
    </location>
</feature>
<name>A0A073JYW1_9BACI</name>
<dbReference type="GO" id="GO:0009002">
    <property type="term" value="F:serine-type D-Ala-D-Ala carboxypeptidase activity"/>
    <property type="evidence" value="ECO:0007669"/>
    <property type="project" value="UniProtKB-EC"/>
</dbReference>
<evidence type="ECO:0000313" key="10">
    <source>
        <dbReference type="EMBL" id="KEK19426.1"/>
    </source>
</evidence>